<dbReference type="SMART" id="SM00313">
    <property type="entry name" value="PXA"/>
    <property type="match status" value="1"/>
</dbReference>
<dbReference type="InParanoid" id="F4PDT4"/>
<dbReference type="GeneID" id="18239606"/>
<protein>
    <recommendedName>
        <fullName evidence="3">PXA domain-containing protein</fullName>
    </recommendedName>
</protein>
<feature type="compositionally biased region" description="Basic and acidic residues" evidence="2">
    <location>
        <begin position="419"/>
        <end position="428"/>
    </location>
</feature>
<sequence>MSDPLPLRIVSPVQALQSKPTYNANANAALAAPAMTISTAASSSVNVPSKSINSPVTTDEGSHSLPNKDSKTLPSRAFSTTTLNQIFNQIRPHQFTSSCMVDSEIQKLITLLLRDYVASWFSIISDNDEFITELIRTISHVIRECERRLNRVDFVALACRDLPEILQRHISDYRLCCEKMGTSYAGGRSLEELFHGCQPHIALNDTASESEYLRGVAEILLDTLLPETEHRSESVRYLLREILTNNVLAMLLNILSEPDYLNLLFLNLFETDNLEESPTSDNLHYSANSPKINIESPTKSSMFNDLYGTGLTSDETDIGLACGSDAENEGAANSILFQVQAPNNLFVKRRKARQQNPPHETKNSFVKFTMGGLEKMTSSIDKFKNLVTARDQDMETGADRQSTRYGKQSDRRIQKKKLKASETDREFEGYATSSNSAAIAFGKDSNSTNLSKSSMKLQNDGSSSSKLNSDLLTPQYDGRRLSDGVSLGHYESGASDSDTIPPLLQKSQQNRLQNKGLIQKQYQEPMLTCVEQSEQDQQLQPRGDYKSYYTSTNGVSLAQINTDPTRIEDKLVKDEGVWTKLYAQLQDVWKYGCALYHETRFGPWHLGPIDTTKYDRQYLEEPIMDLLNEAFQIQTHQRWVFTQIMFFAKPILHSVAAPLVNRLIMKGIYFLICEEQITFYLLLLRTAFWPDNIPAPSTYSVRSEREKNESKQELEARLIAMISPLCAPLLGQQLAEDKTRFLFNVFQNKTINKHLIFVVVDLFLAHFAPEYAETRVTND</sequence>
<dbReference type="Pfam" id="PF02194">
    <property type="entry name" value="PXA"/>
    <property type="match status" value="1"/>
</dbReference>
<evidence type="ECO:0000313" key="4">
    <source>
        <dbReference type="EMBL" id="EGF76557.1"/>
    </source>
</evidence>
<dbReference type="HOGENOM" id="CLU_359393_0_0_1"/>
<dbReference type="RefSeq" id="XP_006682791.1">
    <property type="nucleotide sequence ID" value="XM_006682728.1"/>
</dbReference>
<dbReference type="PROSITE" id="PS51207">
    <property type="entry name" value="PXA"/>
    <property type="match status" value="1"/>
</dbReference>
<dbReference type="Proteomes" id="UP000007241">
    <property type="component" value="Unassembled WGS sequence"/>
</dbReference>
<feature type="region of interest" description="Disordered" evidence="2">
    <location>
        <begin position="45"/>
        <end position="74"/>
    </location>
</feature>
<feature type="domain" description="PXA" evidence="3">
    <location>
        <begin position="98"/>
        <end position="273"/>
    </location>
</feature>
<evidence type="ECO:0000313" key="5">
    <source>
        <dbReference type="Proteomes" id="UP000007241"/>
    </source>
</evidence>
<evidence type="ECO:0000256" key="1">
    <source>
        <dbReference type="ARBA" id="ARBA00010883"/>
    </source>
</evidence>
<dbReference type="PANTHER" id="PTHR22775">
    <property type="entry name" value="SORTING NEXIN"/>
    <property type="match status" value="1"/>
</dbReference>
<dbReference type="STRING" id="684364.F4PDT4"/>
<dbReference type="OrthoDB" id="5582218at2759"/>
<feature type="region of interest" description="Disordered" evidence="2">
    <location>
        <begin position="441"/>
        <end position="501"/>
    </location>
</feature>
<reference evidence="4 5" key="1">
    <citation type="submission" date="2009-12" db="EMBL/GenBank/DDBJ databases">
        <title>The draft genome of Batrachochytrium dendrobatidis.</title>
        <authorList>
            <consortium name="US DOE Joint Genome Institute (JGI-PGF)"/>
            <person name="Kuo A."/>
            <person name="Salamov A."/>
            <person name="Schmutz J."/>
            <person name="Lucas S."/>
            <person name="Pitluck S."/>
            <person name="Rosenblum E."/>
            <person name="Stajich J."/>
            <person name="Eisen M."/>
            <person name="Grigoriev I.V."/>
        </authorList>
    </citation>
    <scope>NUCLEOTIDE SEQUENCE [LARGE SCALE GENOMIC DNA]</scope>
    <source>
        <strain evidence="5">JAM81 / FGSC 10211</strain>
    </source>
</reference>
<name>F4PDT4_BATDJ</name>
<feature type="region of interest" description="Disordered" evidence="2">
    <location>
        <begin position="393"/>
        <end position="429"/>
    </location>
</feature>
<organism evidence="4 5">
    <name type="scientific">Batrachochytrium dendrobatidis (strain JAM81 / FGSC 10211)</name>
    <name type="common">Frog chytrid fungus</name>
    <dbReference type="NCBI Taxonomy" id="684364"/>
    <lineage>
        <taxon>Eukaryota</taxon>
        <taxon>Fungi</taxon>
        <taxon>Fungi incertae sedis</taxon>
        <taxon>Chytridiomycota</taxon>
        <taxon>Chytridiomycota incertae sedis</taxon>
        <taxon>Chytridiomycetes</taxon>
        <taxon>Rhizophydiales</taxon>
        <taxon>Rhizophydiales incertae sedis</taxon>
        <taxon>Batrachochytrium</taxon>
    </lineage>
</organism>
<feature type="compositionally biased region" description="Basic and acidic residues" evidence="2">
    <location>
        <begin position="60"/>
        <end position="71"/>
    </location>
</feature>
<dbReference type="InterPro" id="IPR003114">
    <property type="entry name" value="Phox_assoc"/>
</dbReference>
<feature type="compositionally biased region" description="Basic and acidic residues" evidence="2">
    <location>
        <begin position="393"/>
        <end position="412"/>
    </location>
</feature>
<feature type="compositionally biased region" description="Polar residues" evidence="2">
    <location>
        <begin position="444"/>
        <end position="472"/>
    </location>
</feature>
<dbReference type="InterPro" id="IPR013937">
    <property type="entry name" value="Sorting_nexin_C"/>
</dbReference>
<dbReference type="OMA" id="PEEEWIT"/>
<proteinExistence type="inferred from homology"/>
<accession>F4PDT4</accession>
<dbReference type="Pfam" id="PF08628">
    <property type="entry name" value="Nexin_C"/>
    <property type="match status" value="1"/>
</dbReference>
<dbReference type="AlphaFoldDB" id="F4PDT4"/>
<dbReference type="GO" id="GO:0035091">
    <property type="term" value="F:phosphatidylinositol binding"/>
    <property type="evidence" value="ECO:0000318"/>
    <property type="project" value="GO_Central"/>
</dbReference>
<dbReference type="PANTHER" id="PTHR22775:SF3">
    <property type="entry name" value="SORTING NEXIN-13"/>
    <property type="match status" value="1"/>
</dbReference>
<gene>
    <name evidence="4" type="ORF">BATDEDRAFT_28369</name>
</gene>
<keyword evidence="5" id="KW-1185">Reference proteome</keyword>
<dbReference type="EMBL" id="GL882896">
    <property type="protein sequence ID" value="EGF76557.1"/>
    <property type="molecule type" value="Genomic_DNA"/>
</dbReference>
<comment type="similarity">
    <text evidence="1">Belongs to the sorting nexin family.</text>
</comment>
<evidence type="ECO:0000259" key="3">
    <source>
        <dbReference type="PROSITE" id="PS51207"/>
    </source>
</evidence>
<feature type="compositionally biased region" description="Polar residues" evidence="2">
    <location>
        <begin position="45"/>
        <end position="59"/>
    </location>
</feature>
<evidence type="ECO:0000256" key="2">
    <source>
        <dbReference type="SAM" id="MobiDB-lite"/>
    </source>
</evidence>